<name>A0A9P6XX03_RHIOR</name>
<evidence type="ECO:0000256" key="3">
    <source>
        <dbReference type="SAM" id="SignalP"/>
    </source>
</evidence>
<feature type="transmembrane region" description="Helical" evidence="2">
    <location>
        <begin position="175"/>
        <end position="199"/>
    </location>
</feature>
<proteinExistence type="predicted"/>
<evidence type="ECO:0000256" key="1">
    <source>
        <dbReference type="SAM" id="MobiDB-lite"/>
    </source>
</evidence>
<feature type="signal peptide" evidence="3">
    <location>
        <begin position="1"/>
        <end position="17"/>
    </location>
</feature>
<protein>
    <submittedName>
        <fullName evidence="4">Uncharacterized protein</fullName>
    </submittedName>
</protein>
<feature type="region of interest" description="Disordered" evidence="1">
    <location>
        <begin position="263"/>
        <end position="283"/>
    </location>
</feature>
<evidence type="ECO:0000313" key="5">
    <source>
        <dbReference type="Proteomes" id="UP000717996"/>
    </source>
</evidence>
<keyword evidence="2" id="KW-0472">Membrane</keyword>
<keyword evidence="2" id="KW-1133">Transmembrane helix</keyword>
<dbReference type="Proteomes" id="UP000717996">
    <property type="component" value="Unassembled WGS sequence"/>
</dbReference>
<sequence>MYLFWVLLCIILTKVTAMVQHCIDPSNCQFFPLHSCFATEEGLVYKPGFEMSMDPAYTLLYSHIYLQNDTGLPCFSIPITDELINYVDYRGPDVIDVEDLPLIGNCSRLSFCDKKTKTCQPKRPVGSHCRHNMQCIVGDGGIPGHCSNKSICEVRHDLPAYYYDSTHQWKMGEEWPAATIALVVSGMVVLCIVVGRYVVPSLLKRIKTALEKWQNKSSSTEALMASSIDSEETWNENHKHWWRQVPGMKWVYSRLNRSSNGDSTHYYQLDNRTHEEPPPYREN</sequence>
<feature type="chain" id="PRO_5040396174" evidence="3">
    <location>
        <begin position="18"/>
        <end position="283"/>
    </location>
</feature>
<comment type="caution">
    <text evidence="4">The sequence shown here is derived from an EMBL/GenBank/DDBJ whole genome shotgun (WGS) entry which is preliminary data.</text>
</comment>
<feature type="compositionally biased region" description="Basic and acidic residues" evidence="1">
    <location>
        <begin position="271"/>
        <end position="283"/>
    </location>
</feature>
<keyword evidence="2" id="KW-0812">Transmembrane</keyword>
<accession>A0A9P6XX03</accession>
<dbReference type="EMBL" id="JAANIT010003500">
    <property type="protein sequence ID" value="KAG1534002.1"/>
    <property type="molecule type" value="Genomic_DNA"/>
</dbReference>
<organism evidence="4 5">
    <name type="scientific">Rhizopus oryzae</name>
    <name type="common">Mucormycosis agent</name>
    <name type="synonym">Rhizopus arrhizus var. delemar</name>
    <dbReference type="NCBI Taxonomy" id="64495"/>
    <lineage>
        <taxon>Eukaryota</taxon>
        <taxon>Fungi</taxon>
        <taxon>Fungi incertae sedis</taxon>
        <taxon>Mucoromycota</taxon>
        <taxon>Mucoromycotina</taxon>
        <taxon>Mucoromycetes</taxon>
        <taxon>Mucorales</taxon>
        <taxon>Mucorineae</taxon>
        <taxon>Rhizopodaceae</taxon>
        <taxon>Rhizopus</taxon>
    </lineage>
</organism>
<keyword evidence="3" id="KW-0732">Signal</keyword>
<gene>
    <name evidence="4" type="ORF">G6F51_012332</name>
</gene>
<evidence type="ECO:0000313" key="4">
    <source>
        <dbReference type="EMBL" id="KAG1534002.1"/>
    </source>
</evidence>
<dbReference type="OrthoDB" id="2261774at2759"/>
<reference evidence="4" key="1">
    <citation type="journal article" date="2020" name="Microb. Genom.">
        <title>Genetic diversity of clinical and environmental Mucorales isolates obtained from an investigation of mucormycosis cases among solid organ transplant recipients.</title>
        <authorList>
            <person name="Nguyen M.H."/>
            <person name="Kaul D."/>
            <person name="Muto C."/>
            <person name="Cheng S.J."/>
            <person name="Richter R.A."/>
            <person name="Bruno V.M."/>
            <person name="Liu G."/>
            <person name="Beyhan S."/>
            <person name="Sundermann A.J."/>
            <person name="Mounaud S."/>
            <person name="Pasculle A.W."/>
            <person name="Nierman W.C."/>
            <person name="Driscoll E."/>
            <person name="Cumbie R."/>
            <person name="Clancy C.J."/>
            <person name="Dupont C.L."/>
        </authorList>
    </citation>
    <scope>NUCLEOTIDE SEQUENCE</scope>
    <source>
        <strain evidence="4">GL16</strain>
    </source>
</reference>
<evidence type="ECO:0000256" key="2">
    <source>
        <dbReference type="SAM" id="Phobius"/>
    </source>
</evidence>
<dbReference type="AlphaFoldDB" id="A0A9P6XX03"/>